<dbReference type="InterPro" id="IPR025711">
    <property type="entry name" value="PepSY"/>
</dbReference>
<evidence type="ECO:0000259" key="1">
    <source>
        <dbReference type="Pfam" id="PF03413"/>
    </source>
</evidence>
<comment type="caution">
    <text evidence="2">The sequence shown here is derived from an EMBL/GenBank/DDBJ whole genome shotgun (WGS) entry which is preliminary data.</text>
</comment>
<feature type="domain" description="PepSY" evidence="1">
    <location>
        <begin position="37"/>
        <end position="96"/>
    </location>
</feature>
<reference evidence="2" key="1">
    <citation type="submission" date="2009-10" db="EMBL/GenBank/DDBJ databases">
        <title>Diversity of trophic interactions inside an arsenic-rich microbial ecosystem.</title>
        <authorList>
            <person name="Bertin P.N."/>
            <person name="Heinrich-Salmeron A."/>
            <person name="Pelletier E."/>
            <person name="Goulhen-Chollet F."/>
            <person name="Arsene-Ploetze F."/>
            <person name="Gallien S."/>
            <person name="Calteau A."/>
            <person name="Vallenet D."/>
            <person name="Casiot C."/>
            <person name="Chane-Woon-Ming B."/>
            <person name="Giloteaux L."/>
            <person name="Barakat M."/>
            <person name="Bonnefoy V."/>
            <person name="Bruneel O."/>
            <person name="Chandler M."/>
            <person name="Cleiss J."/>
            <person name="Duran R."/>
            <person name="Elbaz-Poulichet F."/>
            <person name="Fonknechten N."/>
            <person name="Lauga B."/>
            <person name="Mornico D."/>
            <person name="Ortet P."/>
            <person name="Schaeffer C."/>
            <person name="Siguier P."/>
            <person name="Alexander Thil Smith A."/>
            <person name="Van Dorsselaer A."/>
            <person name="Weissenbach J."/>
            <person name="Medigue C."/>
            <person name="Le Paslier D."/>
        </authorList>
    </citation>
    <scope>NUCLEOTIDE SEQUENCE</scope>
</reference>
<name>E6PM36_9ZZZZ</name>
<accession>E6PM36</accession>
<sequence>MATTRTLIASALLAVGVLTAAASAYAFDGQHYSKDAKVTLEQARATALKQIPNGTVADEELEKEKGGTGLRYSFDIKAGNATHEVGIDAQTGAVLENSVEGANAD</sequence>
<proteinExistence type="predicted"/>
<dbReference type="Pfam" id="PF03413">
    <property type="entry name" value="PepSY"/>
    <property type="match status" value="1"/>
</dbReference>
<organism evidence="2">
    <name type="scientific">mine drainage metagenome</name>
    <dbReference type="NCBI Taxonomy" id="410659"/>
    <lineage>
        <taxon>unclassified sequences</taxon>
        <taxon>metagenomes</taxon>
        <taxon>ecological metagenomes</taxon>
    </lineage>
</organism>
<dbReference type="AlphaFoldDB" id="E6PM36"/>
<gene>
    <name evidence="2" type="ORF">CARN2_0976</name>
</gene>
<dbReference type="EMBL" id="CABM01000016">
    <property type="protein sequence ID" value="CBH95988.1"/>
    <property type="molecule type" value="Genomic_DNA"/>
</dbReference>
<protein>
    <submittedName>
        <fullName evidence="2">Putative peptidase family M4</fullName>
    </submittedName>
</protein>
<dbReference type="Gene3D" id="3.10.450.40">
    <property type="match status" value="1"/>
</dbReference>
<evidence type="ECO:0000313" key="2">
    <source>
        <dbReference type="EMBL" id="CBH95988.1"/>
    </source>
</evidence>